<sequence length="581" mass="67221">MFKRSSSPFQSTTWSSSFRSINRLSLPSYHNSFRIFLLALLIILLLYFSMIYYKTRIRKGNTTQSLLYDPRHRRYNNHLRKIHFGNYQCNRYSYIGQTNLIPFGYEYEYTPEDTMMASCHIENLCLTESGEFVLFQSQDRVLHGNLTQLNVKPWVYVQGSTVESDRGNFYIKNLNGDLVFEPEYGKEYGKAFVRITKKKQNQLYALQRFAAGNVGHIFSESLAMIVGLMLNFQTHSDALPFENHILFLDDVFDLRGDNWRGAYKYDPAKAEYYSLSTAKLLTNHSVLQLCKREGVWGIEKAPCRSDLSSPDVSNSLTNSSINRTIPLLILQSCFSNIYMGHTLSNLVLNPYGKEGLFMKLRELVYRNLKIFPFDREYTKLLKKQKFANYLLEKDIVIAINRKDTKGRHGQALSNADELKDYFQQELPKHPLVQKLISQSNSNHRKQLRIEALDLGSFASISEQIKYFADVDVYISDPGSAAYYALFFREDTTVMIAPTCKRFRRDVLCQPSHGKLVLSALTHVQVLDILDLNGGEGQCKFRPALQSLRNCDFILPKEVLLTATLKALRKRYRQLIRDEDMT</sequence>
<dbReference type="GeneID" id="68101262"/>
<evidence type="ECO:0000313" key="3">
    <source>
        <dbReference type="EMBL" id="KAG2377723.1"/>
    </source>
</evidence>
<evidence type="ECO:0000313" key="4">
    <source>
        <dbReference type="Proteomes" id="UP000816034"/>
    </source>
</evidence>
<feature type="transmembrane region" description="Helical" evidence="1">
    <location>
        <begin position="33"/>
        <end position="53"/>
    </location>
</feature>
<gene>
    <name evidence="3" type="ORF">C9374_008808</name>
</gene>
<dbReference type="Proteomes" id="UP000816034">
    <property type="component" value="Unassembled WGS sequence"/>
</dbReference>
<accession>A0AA88GKC7</accession>
<keyword evidence="1" id="KW-1133">Transmembrane helix</keyword>
<keyword evidence="4" id="KW-1185">Reference proteome</keyword>
<dbReference type="Pfam" id="PF04577">
    <property type="entry name" value="Glyco_transf_61"/>
    <property type="match status" value="1"/>
</dbReference>
<name>A0AA88GKC7_NAELO</name>
<protein>
    <recommendedName>
        <fullName evidence="2">Glycosyltransferase 61 catalytic domain-containing protein</fullName>
    </recommendedName>
</protein>
<comment type="caution">
    <text evidence="3">The sequence shown here is derived from an EMBL/GenBank/DDBJ whole genome shotgun (WGS) entry which is preliminary data.</text>
</comment>
<dbReference type="AlphaFoldDB" id="A0AA88GKC7"/>
<reference evidence="3 4" key="1">
    <citation type="journal article" date="2018" name="BMC Genomics">
        <title>The genome of Naegleria lovaniensis, the basis for a comparative approach to unravel pathogenicity factors of the human pathogenic amoeba N. fowleri.</title>
        <authorList>
            <person name="Liechti N."/>
            <person name="Schurch N."/>
            <person name="Bruggmann R."/>
            <person name="Wittwer M."/>
        </authorList>
    </citation>
    <scope>NUCLEOTIDE SEQUENCE [LARGE SCALE GENOMIC DNA]</scope>
    <source>
        <strain evidence="3 4">ATCC 30569</strain>
    </source>
</reference>
<evidence type="ECO:0000259" key="2">
    <source>
        <dbReference type="Pfam" id="PF04577"/>
    </source>
</evidence>
<feature type="domain" description="Glycosyltransferase 61 catalytic" evidence="2">
    <location>
        <begin position="343"/>
        <end position="494"/>
    </location>
</feature>
<dbReference type="RefSeq" id="XP_044544985.1">
    <property type="nucleotide sequence ID" value="XM_044698925.1"/>
</dbReference>
<keyword evidence="1" id="KW-0472">Membrane</keyword>
<dbReference type="InterPro" id="IPR049625">
    <property type="entry name" value="Glyco_transf_61_cat"/>
</dbReference>
<proteinExistence type="predicted"/>
<dbReference type="GO" id="GO:0016757">
    <property type="term" value="F:glycosyltransferase activity"/>
    <property type="evidence" value="ECO:0007669"/>
    <property type="project" value="InterPro"/>
</dbReference>
<keyword evidence="1" id="KW-0812">Transmembrane</keyword>
<evidence type="ECO:0000256" key="1">
    <source>
        <dbReference type="SAM" id="Phobius"/>
    </source>
</evidence>
<dbReference type="EMBL" id="PYSW02000036">
    <property type="protein sequence ID" value="KAG2377723.1"/>
    <property type="molecule type" value="Genomic_DNA"/>
</dbReference>
<organism evidence="3 4">
    <name type="scientific">Naegleria lovaniensis</name>
    <name type="common">Amoeba</name>
    <dbReference type="NCBI Taxonomy" id="51637"/>
    <lineage>
        <taxon>Eukaryota</taxon>
        <taxon>Discoba</taxon>
        <taxon>Heterolobosea</taxon>
        <taxon>Tetramitia</taxon>
        <taxon>Eutetramitia</taxon>
        <taxon>Vahlkampfiidae</taxon>
        <taxon>Naegleria</taxon>
    </lineage>
</organism>